<dbReference type="Proteomes" id="UP000276133">
    <property type="component" value="Unassembled WGS sequence"/>
</dbReference>
<protein>
    <submittedName>
        <fullName evidence="1">Uncharacterized protein</fullName>
    </submittedName>
</protein>
<dbReference type="AlphaFoldDB" id="A0A3M7SAX8"/>
<accession>A0A3M7SAX8</accession>
<evidence type="ECO:0000313" key="2">
    <source>
        <dbReference type="Proteomes" id="UP000276133"/>
    </source>
</evidence>
<proteinExistence type="predicted"/>
<evidence type="ECO:0000313" key="1">
    <source>
        <dbReference type="EMBL" id="RNA32817.1"/>
    </source>
</evidence>
<dbReference type="EMBL" id="REGN01001744">
    <property type="protein sequence ID" value="RNA32817.1"/>
    <property type="molecule type" value="Genomic_DNA"/>
</dbReference>
<keyword evidence="2" id="KW-1185">Reference proteome</keyword>
<organism evidence="1 2">
    <name type="scientific">Brachionus plicatilis</name>
    <name type="common">Marine rotifer</name>
    <name type="synonym">Brachionus muelleri</name>
    <dbReference type="NCBI Taxonomy" id="10195"/>
    <lineage>
        <taxon>Eukaryota</taxon>
        <taxon>Metazoa</taxon>
        <taxon>Spiralia</taxon>
        <taxon>Gnathifera</taxon>
        <taxon>Rotifera</taxon>
        <taxon>Eurotatoria</taxon>
        <taxon>Monogononta</taxon>
        <taxon>Pseudotrocha</taxon>
        <taxon>Ploima</taxon>
        <taxon>Brachionidae</taxon>
        <taxon>Brachionus</taxon>
    </lineage>
</organism>
<gene>
    <name evidence="1" type="ORF">BpHYR1_044305</name>
</gene>
<reference evidence="1 2" key="1">
    <citation type="journal article" date="2018" name="Sci. Rep.">
        <title>Genomic signatures of local adaptation to the degree of environmental predictability in rotifers.</title>
        <authorList>
            <person name="Franch-Gras L."/>
            <person name="Hahn C."/>
            <person name="Garcia-Roger E.M."/>
            <person name="Carmona M.J."/>
            <person name="Serra M."/>
            <person name="Gomez A."/>
        </authorList>
    </citation>
    <scope>NUCLEOTIDE SEQUENCE [LARGE SCALE GENOMIC DNA]</scope>
    <source>
        <strain evidence="1">HYR1</strain>
    </source>
</reference>
<name>A0A3M7SAX8_BRAPC</name>
<sequence length="78" mass="9224">MDFEVTNMQPGLKGPQNYLVEQTLNIKDSRNVTLTPTRQTKYLDFFFHDKSAPALRILKIYLKVEFFMCLLETKAKFF</sequence>
<comment type="caution">
    <text evidence="1">The sequence shown here is derived from an EMBL/GenBank/DDBJ whole genome shotgun (WGS) entry which is preliminary data.</text>
</comment>